<organism evidence="2 3">
    <name type="scientific">Epibacterium ulvae</name>
    <dbReference type="NCBI Taxonomy" id="1156985"/>
    <lineage>
        <taxon>Bacteria</taxon>
        <taxon>Pseudomonadati</taxon>
        <taxon>Pseudomonadota</taxon>
        <taxon>Alphaproteobacteria</taxon>
        <taxon>Rhodobacterales</taxon>
        <taxon>Roseobacteraceae</taxon>
        <taxon>Epibacterium</taxon>
    </lineage>
</organism>
<dbReference type="EMBL" id="FMWG01000003">
    <property type="protein sequence ID" value="SCZ58182.1"/>
    <property type="molecule type" value="Genomic_DNA"/>
</dbReference>
<dbReference type="AlphaFoldDB" id="A0A1G5Q951"/>
<name>A0A1G5Q951_9RHOB</name>
<dbReference type="Proteomes" id="UP000198767">
    <property type="component" value="Unassembled WGS sequence"/>
</dbReference>
<gene>
    <name evidence="2" type="ORF">SAMN04488118_103236</name>
</gene>
<evidence type="ECO:0000313" key="2">
    <source>
        <dbReference type="EMBL" id="SCZ58182.1"/>
    </source>
</evidence>
<dbReference type="RefSeq" id="WP_090217326.1">
    <property type="nucleotide sequence ID" value="NZ_CANMPF010000003.1"/>
</dbReference>
<keyword evidence="3" id="KW-1185">Reference proteome</keyword>
<feature type="region of interest" description="Disordered" evidence="1">
    <location>
        <begin position="53"/>
        <end position="72"/>
    </location>
</feature>
<feature type="compositionally biased region" description="Polar residues" evidence="1">
    <location>
        <begin position="59"/>
        <end position="69"/>
    </location>
</feature>
<feature type="region of interest" description="Disordered" evidence="1">
    <location>
        <begin position="1"/>
        <end position="43"/>
    </location>
</feature>
<proteinExistence type="predicted"/>
<protein>
    <submittedName>
        <fullName evidence="2">Uncharacterized protein</fullName>
    </submittedName>
</protein>
<evidence type="ECO:0000313" key="3">
    <source>
        <dbReference type="Proteomes" id="UP000198767"/>
    </source>
</evidence>
<sequence length="107" mass="10702">MISGVAGPASQHMSLARTGSGPAVAKAEPAKSVENNRPAPGDLKVSIKMTVSKGPDASATHSVRQSQETAQAALDDARASALANDIARSSNAKLAQMGYASGLNATG</sequence>
<evidence type="ECO:0000256" key="1">
    <source>
        <dbReference type="SAM" id="MobiDB-lite"/>
    </source>
</evidence>
<reference evidence="2 3" key="1">
    <citation type="submission" date="2016-10" db="EMBL/GenBank/DDBJ databases">
        <authorList>
            <person name="de Groot N.N."/>
        </authorList>
    </citation>
    <scope>NUCLEOTIDE SEQUENCE [LARGE SCALE GENOMIC DNA]</scope>
    <source>
        <strain evidence="2 3">U95</strain>
    </source>
</reference>
<accession>A0A1G5Q951</accession>